<gene>
    <name evidence="10" type="primary">clpP</name>
</gene>
<feature type="compositionally biased region" description="Basic residues" evidence="9">
    <location>
        <begin position="132"/>
        <end position="145"/>
    </location>
</feature>
<dbReference type="InterPro" id="IPR033135">
    <property type="entry name" value="ClpP_His_AS"/>
</dbReference>
<name>A0A6H0CC48_NIGDA</name>
<evidence type="ECO:0000256" key="4">
    <source>
        <dbReference type="ARBA" id="ARBA00022801"/>
    </source>
</evidence>
<dbReference type="Pfam" id="PF00574">
    <property type="entry name" value="CLP_protease"/>
    <property type="match status" value="2"/>
</dbReference>
<comment type="catalytic activity">
    <reaction evidence="6 7">
        <text>Hydrolysis of proteins to small peptides in the presence of ATP and magnesium. alpha-casein is the usual test substrate. In the absence of ATP, only oligopeptides shorter than five residues are hydrolyzed (such as succinyl-Leu-Tyr-|-NHMec, and Leu-Tyr-Leu-|-Tyr-Trp, in which cleavage of the -Tyr-|-Leu- and -Tyr-|-Trp bonds also occurs).</text>
        <dbReference type="EC" id="3.4.21.92"/>
    </reaction>
</comment>
<feature type="region of interest" description="Disordered" evidence="9">
    <location>
        <begin position="127"/>
        <end position="168"/>
    </location>
</feature>
<dbReference type="InterPro" id="IPR023562">
    <property type="entry name" value="ClpP/TepA"/>
</dbReference>
<comment type="similarity">
    <text evidence="1 8">Belongs to the peptidase S14 family.</text>
</comment>
<accession>A0A6H0CC48</accession>
<dbReference type="GO" id="GO:0004176">
    <property type="term" value="F:ATP-dependent peptidase activity"/>
    <property type="evidence" value="ECO:0007669"/>
    <property type="project" value="InterPro"/>
</dbReference>
<keyword evidence="3 10" id="KW-0645">Protease</keyword>
<evidence type="ECO:0000256" key="3">
    <source>
        <dbReference type="ARBA" id="ARBA00022670"/>
    </source>
</evidence>
<keyword evidence="2 10" id="KW-0934">Plastid</keyword>
<evidence type="ECO:0000256" key="2">
    <source>
        <dbReference type="ARBA" id="ARBA00022640"/>
    </source>
</evidence>
<dbReference type="GO" id="GO:0006515">
    <property type="term" value="P:protein quality control for misfolded or incompletely synthesized proteins"/>
    <property type="evidence" value="ECO:0007669"/>
    <property type="project" value="TreeGrafter"/>
</dbReference>
<proteinExistence type="inferred from homology"/>
<dbReference type="GO" id="GO:0004252">
    <property type="term" value="F:serine-type endopeptidase activity"/>
    <property type="evidence" value="ECO:0007669"/>
    <property type="project" value="UniProtKB-EC"/>
</dbReference>
<dbReference type="GO" id="GO:0009368">
    <property type="term" value="C:endopeptidase Clp complex"/>
    <property type="evidence" value="ECO:0007669"/>
    <property type="project" value="TreeGrafter"/>
</dbReference>
<dbReference type="PANTHER" id="PTHR10381:SF15">
    <property type="entry name" value="CHLOROPLASTIC ATP-DEPENDENT CLP PROTEASE PROTEOLYTIC SUBUNIT 1"/>
    <property type="match status" value="1"/>
</dbReference>
<dbReference type="PROSITE" id="PS00382">
    <property type="entry name" value="CLP_PROTEASE_HIS"/>
    <property type="match status" value="1"/>
</dbReference>
<dbReference type="PRINTS" id="PR00127">
    <property type="entry name" value="CLPPROTEASEP"/>
</dbReference>
<evidence type="ECO:0000256" key="1">
    <source>
        <dbReference type="ARBA" id="ARBA00007039"/>
    </source>
</evidence>
<protein>
    <recommendedName>
        <fullName evidence="8">ATP-dependent Clp protease proteolytic subunit</fullName>
    </recommendedName>
</protein>
<dbReference type="SUPFAM" id="SSF52096">
    <property type="entry name" value="ClpP/crotonase"/>
    <property type="match status" value="1"/>
</dbReference>
<keyword evidence="4" id="KW-0378">Hydrolase</keyword>
<evidence type="ECO:0000256" key="9">
    <source>
        <dbReference type="SAM" id="MobiDB-lite"/>
    </source>
</evidence>
<geneLocation type="chloroplast" evidence="10"/>
<keyword evidence="5" id="KW-0720">Serine protease</keyword>
<dbReference type="AlphaFoldDB" id="A0A6H0CC48"/>
<sequence length="232" mass="26122">MPVGIPKVAFRLPGDEEPSWVDLYNRLHRERLLFLGEKLKYDNSNHIMSLMVFLTMEDSRRDIFLLLNTPGGGLLQGASLFDLMQFLQPDIYTVCVGLAASIGSYLLAGGTATKRIAFPHARVMVHQPTAKVRPRSRKRKEKKDKRLSEPIIVDPDPGPKEGQKTEVARTKAANELKRLRVYIAWNYACRTGQPLHVIYSDMNRDSFMSPEQAKTHGCIDLIGISENAEDSA</sequence>
<dbReference type="EMBL" id="MN648403">
    <property type="protein sequence ID" value="QIS63925.1"/>
    <property type="molecule type" value="Genomic_DNA"/>
</dbReference>
<keyword evidence="10" id="KW-0150">Chloroplast</keyword>
<dbReference type="CDD" id="cd07017">
    <property type="entry name" value="S14_ClpP_2"/>
    <property type="match status" value="1"/>
</dbReference>
<evidence type="ECO:0000313" key="10">
    <source>
        <dbReference type="EMBL" id="QIS63925.1"/>
    </source>
</evidence>
<dbReference type="GO" id="GO:0009536">
    <property type="term" value="C:plastid"/>
    <property type="evidence" value="ECO:0007669"/>
    <property type="project" value="UniProtKB-ARBA"/>
</dbReference>
<reference evidence="10" key="1">
    <citation type="journal article" date="2020" name="Sci. Rep.">
        <title>Recurrent gene duplication in the angiosperm tribe Delphinieae (Ranunculaceae) inferred from intracellular gene transfer events and heteroplasmic mutations in the plastid matK gene.</title>
        <authorList>
            <person name="Park S."/>
            <person name="An B."/>
            <person name="Park S."/>
        </authorList>
    </citation>
    <scope>NUCLEOTIDE SEQUENCE</scope>
</reference>
<dbReference type="InterPro" id="IPR029045">
    <property type="entry name" value="ClpP/crotonase-like_dom_sf"/>
</dbReference>
<evidence type="ECO:0000256" key="6">
    <source>
        <dbReference type="ARBA" id="ARBA00034021"/>
    </source>
</evidence>
<dbReference type="Gene3D" id="3.90.226.10">
    <property type="entry name" value="2-enoyl-CoA Hydratase, Chain A, domain 1"/>
    <property type="match status" value="1"/>
</dbReference>
<organism evidence="10">
    <name type="scientific">Nigella damascena</name>
    <name type="common">Love-in-a-mist</name>
    <dbReference type="NCBI Taxonomy" id="3444"/>
    <lineage>
        <taxon>Eukaryota</taxon>
        <taxon>Viridiplantae</taxon>
        <taxon>Streptophyta</taxon>
        <taxon>Embryophyta</taxon>
        <taxon>Tracheophyta</taxon>
        <taxon>Spermatophyta</taxon>
        <taxon>Magnoliopsida</taxon>
        <taxon>Ranunculales</taxon>
        <taxon>Ranunculaceae</taxon>
        <taxon>Ranunculoideae</taxon>
        <taxon>Nigelleae</taxon>
        <taxon>Nigella</taxon>
    </lineage>
</organism>
<dbReference type="InterPro" id="IPR001907">
    <property type="entry name" value="ClpP"/>
</dbReference>
<evidence type="ECO:0000256" key="7">
    <source>
        <dbReference type="PROSITE-ProRule" id="PRU10086"/>
    </source>
</evidence>
<evidence type="ECO:0000256" key="8">
    <source>
        <dbReference type="RuleBase" id="RU003567"/>
    </source>
</evidence>
<feature type="active site" evidence="7">
    <location>
        <position position="126"/>
    </location>
</feature>
<dbReference type="GO" id="GO:0051117">
    <property type="term" value="F:ATPase binding"/>
    <property type="evidence" value="ECO:0007669"/>
    <property type="project" value="TreeGrafter"/>
</dbReference>
<dbReference type="PANTHER" id="PTHR10381">
    <property type="entry name" value="ATP-DEPENDENT CLP PROTEASE PROTEOLYTIC SUBUNIT"/>
    <property type="match status" value="1"/>
</dbReference>
<evidence type="ECO:0000256" key="5">
    <source>
        <dbReference type="ARBA" id="ARBA00022825"/>
    </source>
</evidence>
<feature type="compositionally biased region" description="Basic and acidic residues" evidence="9">
    <location>
        <begin position="157"/>
        <end position="168"/>
    </location>
</feature>